<evidence type="ECO:0000313" key="2">
    <source>
        <dbReference type="Proteomes" id="UP000838756"/>
    </source>
</evidence>
<comment type="caution">
    <text evidence="1">The sequence shown here is derived from an EMBL/GenBank/DDBJ whole genome shotgun (WGS) entry which is preliminary data.</text>
</comment>
<keyword evidence="2" id="KW-1185">Reference proteome</keyword>
<gene>
    <name evidence="1" type="primary">jg11524</name>
    <name evidence="1" type="ORF">PAEG_LOCUS15382</name>
</gene>
<proteinExistence type="predicted"/>
<sequence length="108" mass="12392">MRSATGCPWFVRNVDVHRDLKLSSIAQYSKKLTNIYFEKSIRHPNRLVVAASFYLTRGHILHDSEDQITTDNALNQHTESTSAQRRRGNKLLALYGHGLTPRARMRAD</sequence>
<reference evidence="1" key="1">
    <citation type="submission" date="2022-03" db="EMBL/GenBank/DDBJ databases">
        <authorList>
            <person name="Lindestad O."/>
        </authorList>
    </citation>
    <scope>NUCLEOTIDE SEQUENCE</scope>
</reference>
<name>A0A8S4RN30_9NEOP</name>
<evidence type="ECO:0000313" key="1">
    <source>
        <dbReference type="EMBL" id="CAH2238245.1"/>
    </source>
</evidence>
<organism evidence="1 2">
    <name type="scientific">Pararge aegeria aegeria</name>
    <dbReference type="NCBI Taxonomy" id="348720"/>
    <lineage>
        <taxon>Eukaryota</taxon>
        <taxon>Metazoa</taxon>
        <taxon>Ecdysozoa</taxon>
        <taxon>Arthropoda</taxon>
        <taxon>Hexapoda</taxon>
        <taxon>Insecta</taxon>
        <taxon>Pterygota</taxon>
        <taxon>Neoptera</taxon>
        <taxon>Endopterygota</taxon>
        <taxon>Lepidoptera</taxon>
        <taxon>Glossata</taxon>
        <taxon>Ditrysia</taxon>
        <taxon>Papilionoidea</taxon>
        <taxon>Nymphalidae</taxon>
        <taxon>Satyrinae</taxon>
        <taxon>Satyrini</taxon>
        <taxon>Parargina</taxon>
        <taxon>Pararge</taxon>
    </lineage>
</organism>
<dbReference type="OrthoDB" id="10050074at2759"/>
<accession>A0A8S4RN30</accession>
<dbReference type="AlphaFoldDB" id="A0A8S4RN30"/>
<protein>
    <submittedName>
        <fullName evidence="1">Jg11524 protein</fullName>
    </submittedName>
</protein>
<dbReference type="Proteomes" id="UP000838756">
    <property type="component" value="Unassembled WGS sequence"/>
</dbReference>
<dbReference type="EMBL" id="CAKXAJ010025329">
    <property type="protein sequence ID" value="CAH2238245.1"/>
    <property type="molecule type" value="Genomic_DNA"/>
</dbReference>